<keyword evidence="3" id="KW-1185">Reference proteome</keyword>
<evidence type="ECO:0000256" key="1">
    <source>
        <dbReference type="SAM" id="Phobius"/>
    </source>
</evidence>
<feature type="transmembrane region" description="Helical" evidence="1">
    <location>
        <begin position="65"/>
        <end position="83"/>
    </location>
</feature>
<feature type="transmembrane region" description="Helical" evidence="1">
    <location>
        <begin position="31"/>
        <end position="53"/>
    </location>
</feature>
<evidence type="ECO:0008006" key="4">
    <source>
        <dbReference type="Google" id="ProtNLM"/>
    </source>
</evidence>
<sequence>MTISSLVTAIVLGAFFGLSGYRLVPADRQVPFWLPLAAGIGAAVLGTIAARLGGVATPGVSPIEILLQAVLAGLGVAGVILTADRLPMHRQ</sequence>
<organism evidence="2 3">
    <name type="scientific">Catenuloplanes niger</name>
    <dbReference type="NCBI Taxonomy" id="587534"/>
    <lineage>
        <taxon>Bacteria</taxon>
        <taxon>Bacillati</taxon>
        <taxon>Actinomycetota</taxon>
        <taxon>Actinomycetes</taxon>
        <taxon>Micromonosporales</taxon>
        <taxon>Micromonosporaceae</taxon>
        <taxon>Catenuloplanes</taxon>
    </lineage>
</organism>
<proteinExistence type="predicted"/>
<name>A0AAE3ZZ78_9ACTN</name>
<protein>
    <recommendedName>
        <fullName evidence="4">GlsB/YeaQ/YmgE family stress response membrane protein</fullName>
    </recommendedName>
</protein>
<dbReference type="AlphaFoldDB" id="A0AAE3ZZ78"/>
<keyword evidence="1" id="KW-0472">Membrane</keyword>
<evidence type="ECO:0000313" key="2">
    <source>
        <dbReference type="EMBL" id="MDR7327546.1"/>
    </source>
</evidence>
<dbReference type="RefSeq" id="WP_310424943.1">
    <property type="nucleotide sequence ID" value="NZ_JAVDYC010000001.1"/>
</dbReference>
<accession>A0AAE3ZZ78</accession>
<reference evidence="2 3" key="1">
    <citation type="submission" date="2023-07" db="EMBL/GenBank/DDBJ databases">
        <title>Sequencing the genomes of 1000 actinobacteria strains.</title>
        <authorList>
            <person name="Klenk H.-P."/>
        </authorList>
    </citation>
    <scope>NUCLEOTIDE SEQUENCE [LARGE SCALE GENOMIC DNA]</scope>
    <source>
        <strain evidence="2 3">DSM 44711</strain>
    </source>
</reference>
<dbReference type="Proteomes" id="UP001183629">
    <property type="component" value="Unassembled WGS sequence"/>
</dbReference>
<keyword evidence="1" id="KW-1133">Transmembrane helix</keyword>
<gene>
    <name evidence="2" type="ORF">J2S44_007796</name>
</gene>
<keyword evidence="1" id="KW-0812">Transmembrane</keyword>
<evidence type="ECO:0000313" key="3">
    <source>
        <dbReference type="Proteomes" id="UP001183629"/>
    </source>
</evidence>
<dbReference type="EMBL" id="JAVDYC010000001">
    <property type="protein sequence ID" value="MDR7327546.1"/>
    <property type="molecule type" value="Genomic_DNA"/>
</dbReference>
<feature type="transmembrane region" description="Helical" evidence="1">
    <location>
        <begin position="6"/>
        <end position="24"/>
    </location>
</feature>
<comment type="caution">
    <text evidence="2">The sequence shown here is derived from an EMBL/GenBank/DDBJ whole genome shotgun (WGS) entry which is preliminary data.</text>
</comment>